<organism evidence="2 3">
    <name type="scientific">Fusarium equiseti</name>
    <name type="common">Fusarium scirpi</name>
    <dbReference type="NCBI Taxonomy" id="61235"/>
    <lineage>
        <taxon>Eukaryota</taxon>
        <taxon>Fungi</taxon>
        <taxon>Dikarya</taxon>
        <taxon>Ascomycota</taxon>
        <taxon>Pezizomycotina</taxon>
        <taxon>Sordariomycetes</taxon>
        <taxon>Hypocreomycetidae</taxon>
        <taxon>Hypocreales</taxon>
        <taxon>Nectriaceae</taxon>
        <taxon>Fusarium</taxon>
        <taxon>Fusarium incarnatum-equiseti species complex</taxon>
    </lineage>
</organism>
<protein>
    <submittedName>
        <fullName evidence="2">Uncharacterized protein</fullName>
    </submittedName>
</protein>
<sequence length="164" mass="17812">MPPEGDMNSLGERSPSPERTDTEHAEIEEEISEREMDLLALEEVLALAQRDPAATEKEIDDMGMELLGLDGVVALAQSEAAAIRQRLGDVEESGNDLAAAEPGLLLAEILAKIDRNLIDRGLSYLKKALRTRRFVGPTSSGGVLRRNGGFYDPSQVVDRLRNGA</sequence>
<feature type="compositionally biased region" description="Basic and acidic residues" evidence="1">
    <location>
        <begin position="15"/>
        <end position="25"/>
    </location>
</feature>
<reference evidence="2" key="1">
    <citation type="submission" date="2021-05" db="EMBL/GenBank/DDBJ databases">
        <authorList>
            <person name="Khan N."/>
        </authorList>
    </citation>
    <scope>NUCLEOTIDE SEQUENCE</scope>
</reference>
<comment type="caution">
    <text evidence="2">The sequence shown here is derived from an EMBL/GenBank/DDBJ whole genome shotgun (WGS) entry which is preliminary data.</text>
</comment>
<dbReference type="EMBL" id="CAJSTJ010000008">
    <property type="protein sequence ID" value="CAG7554331.1"/>
    <property type="molecule type" value="Genomic_DNA"/>
</dbReference>
<proteinExistence type="predicted"/>
<evidence type="ECO:0000256" key="1">
    <source>
        <dbReference type="SAM" id="MobiDB-lite"/>
    </source>
</evidence>
<dbReference type="Proteomes" id="UP000693738">
    <property type="component" value="Unassembled WGS sequence"/>
</dbReference>
<accession>A0A8J2N5V2</accession>
<feature type="region of interest" description="Disordered" evidence="1">
    <location>
        <begin position="1"/>
        <end position="29"/>
    </location>
</feature>
<name>A0A8J2N5V2_FUSEQ</name>
<dbReference type="AlphaFoldDB" id="A0A8J2N5V2"/>
<evidence type="ECO:0000313" key="2">
    <source>
        <dbReference type="EMBL" id="CAG7554331.1"/>
    </source>
</evidence>
<evidence type="ECO:0000313" key="3">
    <source>
        <dbReference type="Proteomes" id="UP000693738"/>
    </source>
</evidence>
<gene>
    <name evidence="2" type="ORF">FEQUK3_LOCUS39</name>
</gene>